<dbReference type="Proteomes" id="UP001205843">
    <property type="component" value="Unassembled WGS sequence"/>
</dbReference>
<keyword evidence="3" id="KW-0677">Repeat</keyword>
<dbReference type="InterPro" id="IPR017896">
    <property type="entry name" value="4Fe4S_Fe-S-bd"/>
</dbReference>
<dbReference type="Gene3D" id="3.10.20.740">
    <property type="match status" value="1"/>
</dbReference>
<keyword evidence="9" id="KW-1185">Reference proteome</keyword>
<evidence type="ECO:0000256" key="5">
    <source>
        <dbReference type="ARBA" id="ARBA00023014"/>
    </source>
</evidence>
<evidence type="ECO:0000313" key="9">
    <source>
        <dbReference type="Proteomes" id="UP001205843"/>
    </source>
</evidence>
<evidence type="ECO:0000259" key="7">
    <source>
        <dbReference type="PROSITE" id="PS51379"/>
    </source>
</evidence>
<dbReference type="PROSITE" id="PS51085">
    <property type="entry name" value="2FE2S_FER_2"/>
    <property type="match status" value="1"/>
</dbReference>
<dbReference type="InterPro" id="IPR050157">
    <property type="entry name" value="PSI_iron-sulfur_center"/>
</dbReference>
<dbReference type="RefSeq" id="WP_253473389.1">
    <property type="nucleotide sequence ID" value="NZ_JALJXV010000001.1"/>
</dbReference>
<evidence type="ECO:0000259" key="6">
    <source>
        <dbReference type="PROSITE" id="PS51085"/>
    </source>
</evidence>
<gene>
    <name evidence="8" type="ORF">J2T57_000380</name>
</gene>
<dbReference type="SUPFAM" id="SSF54862">
    <property type="entry name" value="4Fe-4S ferredoxins"/>
    <property type="match status" value="1"/>
</dbReference>
<dbReference type="Pfam" id="PF13510">
    <property type="entry name" value="Fer2_4"/>
    <property type="match status" value="1"/>
</dbReference>
<protein>
    <submittedName>
        <fullName evidence="8">Molibdopterin-dependent oxidoreductase YjgC</fullName>
    </submittedName>
</protein>
<dbReference type="Pfam" id="PF12838">
    <property type="entry name" value="Fer4_7"/>
    <property type="match status" value="1"/>
</dbReference>
<dbReference type="AlphaFoldDB" id="A0AAE3G2K8"/>
<dbReference type="Gene3D" id="3.30.70.20">
    <property type="match status" value="1"/>
</dbReference>
<dbReference type="CDD" id="cd00207">
    <property type="entry name" value="fer2"/>
    <property type="match status" value="1"/>
</dbReference>
<dbReference type="InterPro" id="IPR036010">
    <property type="entry name" value="2Fe-2S_ferredoxin-like_sf"/>
</dbReference>
<keyword evidence="5" id="KW-0411">Iron-sulfur</keyword>
<keyword evidence="2" id="KW-0479">Metal-binding</keyword>
<dbReference type="PROSITE" id="PS00198">
    <property type="entry name" value="4FE4S_FER_1"/>
    <property type="match status" value="1"/>
</dbReference>
<dbReference type="PANTHER" id="PTHR24960">
    <property type="entry name" value="PHOTOSYSTEM I IRON-SULFUR CENTER-RELATED"/>
    <property type="match status" value="1"/>
</dbReference>
<comment type="caution">
    <text evidence="8">The sequence shown here is derived from an EMBL/GenBank/DDBJ whole genome shotgun (WGS) entry which is preliminary data.</text>
</comment>
<evidence type="ECO:0000256" key="4">
    <source>
        <dbReference type="ARBA" id="ARBA00023004"/>
    </source>
</evidence>
<evidence type="ECO:0000313" key="8">
    <source>
        <dbReference type="EMBL" id="MCP1673288.1"/>
    </source>
</evidence>
<organism evidence="8 9">
    <name type="scientific">Natronocella acetinitrilica</name>
    <dbReference type="NCBI Taxonomy" id="414046"/>
    <lineage>
        <taxon>Bacteria</taxon>
        <taxon>Pseudomonadati</taxon>
        <taxon>Pseudomonadota</taxon>
        <taxon>Gammaproteobacteria</taxon>
        <taxon>Chromatiales</taxon>
        <taxon>Ectothiorhodospiraceae</taxon>
        <taxon>Natronocella</taxon>
    </lineage>
</organism>
<feature type="domain" description="4Fe-4S ferredoxin-type" evidence="7">
    <location>
        <begin position="183"/>
        <end position="212"/>
    </location>
</feature>
<reference evidence="8" key="1">
    <citation type="submission" date="2022-03" db="EMBL/GenBank/DDBJ databases">
        <title>Genomic Encyclopedia of Type Strains, Phase III (KMG-III): the genomes of soil and plant-associated and newly described type strains.</title>
        <authorList>
            <person name="Whitman W."/>
        </authorList>
    </citation>
    <scope>NUCLEOTIDE SEQUENCE</scope>
    <source>
        <strain evidence="8">ANL 6-2</strain>
    </source>
</reference>
<proteinExistence type="predicted"/>
<name>A0AAE3G2K8_9GAMM</name>
<keyword evidence="1" id="KW-0004">4Fe-4S</keyword>
<accession>A0AAE3G2K8</accession>
<keyword evidence="4" id="KW-0408">Iron</keyword>
<dbReference type="GO" id="GO:0051539">
    <property type="term" value="F:4 iron, 4 sulfur cluster binding"/>
    <property type="evidence" value="ECO:0007669"/>
    <property type="project" value="UniProtKB-KW"/>
</dbReference>
<dbReference type="EMBL" id="JALJXV010000001">
    <property type="protein sequence ID" value="MCP1673288.1"/>
    <property type="molecule type" value="Genomic_DNA"/>
</dbReference>
<dbReference type="GO" id="GO:0046872">
    <property type="term" value="F:metal ion binding"/>
    <property type="evidence" value="ECO:0007669"/>
    <property type="project" value="UniProtKB-KW"/>
</dbReference>
<dbReference type="InterPro" id="IPR001041">
    <property type="entry name" value="2Fe-2S_ferredoxin-type"/>
</dbReference>
<sequence>MDTVTLQIDGHTLTVPAGTTIWDAAASIGITIPALCHDPRMAPVGVCRLCAVDIGARTLVAACVRACEDDMEVHTSTEQVVDDRRTLLELLLADYPEDSRREAATGDDELLALARAHGIEAIPYPDGAIGQPRGEDHSSAVIAVDHQACILCDRCIRGCNALQHNDVLTRTGKGHTTRIAFDLDTPMGESTCVACGECAAVCPTGALTNRALAGLQLMTEEQS</sequence>
<dbReference type="PANTHER" id="PTHR24960:SF84">
    <property type="entry name" value="HYDROGENASE SUBUNIT"/>
    <property type="match status" value="1"/>
</dbReference>
<evidence type="ECO:0000256" key="2">
    <source>
        <dbReference type="ARBA" id="ARBA00022723"/>
    </source>
</evidence>
<dbReference type="FunFam" id="3.30.70.20:FF:000035">
    <property type="entry name" value="Iron hydrogenase 1"/>
    <property type="match status" value="1"/>
</dbReference>
<evidence type="ECO:0000256" key="3">
    <source>
        <dbReference type="ARBA" id="ARBA00022737"/>
    </source>
</evidence>
<dbReference type="SUPFAM" id="SSF54292">
    <property type="entry name" value="2Fe-2S ferredoxin-like"/>
    <property type="match status" value="1"/>
</dbReference>
<evidence type="ECO:0000256" key="1">
    <source>
        <dbReference type="ARBA" id="ARBA00022485"/>
    </source>
</evidence>
<feature type="domain" description="2Fe-2S ferredoxin-type" evidence="6">
    <location>
        <begin position="2"/>
        <end position="79"/>
    </location>
</feature>
<dbReference type="PROSITE" id="PS51379">
    <property type="entry name" value="4FE4S_FER_2"/>
    <property type="match status" value="1"/>
</dbReference>
<dbReference type="InterPro" id="IPR017900">
    <property type="entry name" value="4Fe4S_Fe_S_CS"/>
</dbReference>